<comment type="caution">
    <text evidence="2">The sequence shown here is derived from an EMBL/GenBank/DDBJ whole genome shotgun (WGS) entry which is preliminary data.</text>
</comment>
<evidence type="ECO:0000313" key="2">
    <source>
        <dbReference type="EMBL" id="KZR98647.1"/>
    </source>
</evidence>
<gene>
    <name evidence="2" type="ORF">APZ42_005836</name>
</gene>
<keyword evidence="3" id="KW-1185">Reference proteome</keyword>
<name>A0A164G8A6_9CRUS</name>
<feature type="region of interest" description="Disordered" evidence="1">
    <location>
        <begin position="14"/>
        <end position="74"/>
    </location>
</feature>
<protein>
    <submittedName>
        <fullName evidence="2">Uncharacterized protein</fullName>
    </submittedName>
</protein>
<dbReference type="Proteomes" id="UP000076858">
    <property type="component" value="Unassembled WGS sequence"/>
</dbReference>
<evidence type="ECO:0000256" key="1">
    <source>
        <dbReference type="SAM" id="MobiDB-lite"/>
    </source>
</evidence>
<dbReference type="EMBL" id="LRGB01016303">
    <property type="protein sequence ID" value="KZR98647.1"/>
    <property type="molecule type" value="Genomic_DNA"/>
</dbReference>
<feature type="compositionally biased region" description="Polar residues" evidence="1">
    <location>
        <begin position="86"/>
        <end position="108"/>
    </location>
</feature>
<feature type="region of interest" description="Disordered" evidence="1">
    <location>
        <begin position="86"/>
        <end position="114"/>
    </location>
</feature>
<evidence type="ECO:0000313" key="3">
    <source>
        <dbReference type="Proteomes" id="UP000076858"/>
    </source>
</evidence>
<organism evidence="2 3">
    <name type="scientific">Daphnia magna</name>
    <dbReference type="NCBI Taxonomy" id="35525"/>
    <lineage>
        <taxon>Eukaryota</taxon>
        <taxon>Metazoa</taxon>
        <taxon>Ecdysozoa</taxon>
        <taxon>Arthropoda</taxon>
        <taxon>Crustacea</taxon>
        <taxon>Branchiopoda</taxon>
        <taxon>Diplostraca</taxon>
        <taxon>Cladocera</taxon>
        <taxon>Anomopoda</taxon>
        <taxon>Daphniidae</taxon>
        <taxon>Daphnia</taxon>
    </lineage>
</organism>
<feature type="non-terminal residue" evidence="2">
    <location>
        <position position="1"/>
    </location>
</feature>
<proteinExistence type="predicted"/>
<feature type="compositionally biased region" description="Basic and acidic residues" evidence="1">
    <location>
        <begin position="30"/>
        <end position="59"/>
    </location>
</feature>
<feature type="compositionally biased region" description="Acidic residues" evidence="1">
    <location>
        <begin position="15"/>
        <end position="24"/>
    </location>
</feature>
<dbReference type="AlphaFoldDB" id="A0A164G8A6"/>
<dbReference type="OrthoDB" id="10526364at2759"/>
<sequence length="206" mass="23172">KSTLINDIYLKLEGDPESADDNDDFSSVKSHNDLEVEQDLERTRERVEADLRRKEKVETPADDQSLPPLKYSSTPISRYQNFYTDQSPQTTEKLAPTNQQTVDTNPSRPTMAHPNPYETLYKCLRETGASREDAAAGSKAALALTKIACGASEFRANQQQQTIVLLAQVPAFNGMGSTKFEDWIQHFERVVDTTDFEEGRKIKLLG</sequence>
<accession>A0A164G8A6</accession>
<reference evidence="2 3" key="1">
    <citation type="submission" date="2016-03" db="EMBL/GenBank/DDBJ databases">
        <title>EvidentialGene: Evidence-directed Construction of Genes on Genomes.</title>
        <authorList>
            <person name="Gilbert D.G."/>
            <person name="Choi J.-H."/>
            <person name="Mockaitis K."/>
            <person name="Colbourne J."/>
            <person name="Pfrender M."/>
        </authorList>
    </citation>
    <scope>NUCLEOTIDE SEQUENCE [LARGE SCALE GENOMIC DNA]</scope>
    <source>
        <strain evidence="2 3">Xinb3</strain>
        <tissue evidence="2">Complete organism</tissue>
    </source>
</reference>